<dbReference type="Gene3D" id="1.10.287.110">
    <property type="entry name" value="DnaJ domain"/>
    <property type="match status" value="1"/>
</dbReference>
<dbReference type="Pfam" id="PF00226">
    <property type="entry name" value="DnaJ"/>
    <property type="match status" value="1"/>
</dbReference>
<comment type="caution">
    <text evidence="2">The sequence shown here is derived from an EMBL/GenBank/DDBJ whole genome shotgun (WGS) entry which is preliminary data.</text>
</comment>
<accession>A0A8J2SKU1</accession>
<evidence type="ECO:0000259" key="1">
    <source>
        <dbReference type="PROSITE" id="PS50076"/>
    </source>
</evidence>
<organism evidence="2 3">
    <name type="scientific">Pelagomonas calceolata</name>
    <dbReference type="NCBI Taxonomy" id="35677"/>
    <lineage>
        <taxon>Eukaryota</taxon>
        <taxon>Sar</taxon>
        <taxon>Stramenopiles</taxon>
        <taxon>Ochrophyta</taxon>
        <taxon>Pelagophyceae</taxon>
        <taxon>Pelagomonadales</taxon>
        <taxon>Pelagomonadaceae</taxon>
        <taxon>Pelagomonas</taxon>
    </lineage>
</organism>
<dbReference type="InterPro" id="IPR051100">
    <property type="entry name" value="DnaJ_subfamily_B/C"/>
</dbReference>
<name>A0A8J2SKU1_9STRA</name>
<dbReference type="GO" id="GO:0071218">
    <property type="term" value="P:cellular response to misfolded protein"/>
    <property type="evidence" value="ECO:0007669"/>
    <property type="project" value="TreeGrafter"/>
</dbReference>
<dbReference type="Proteomes" id="UP000789595">
    <property type="component" value="Unassembled WGS sequence"/>
</dbReference>
<dbReference type="CDD" id="cd06257">
    <property type="entry name" value="DnaJ"/>
    <property type="match status" value="1"/>
</dbReference>
<dbReference type="InterPro" id="IPR036869">
    <property type="entry name" value="J_dom_sf"/>
</dbReference>
<dbReference type="InterPro" id="IPR001623">
    <property type="entry name" value="DnaJ_domain"/>
</dbReference>
<dbReference type="GO" id="GO:0030544">
    <property type="term" value="F:Hsp70 protein binding"/>
    <property type="evidence" value="ECO:0007669"/>
    <property type="project" value="TreeGrafter"/>
</dbReference>
<reference evidence="2" key="1">
    <citation type="submission" date="2021-11" db="EMBL/GenBank/DDBJ databases">
        <authorList>
            <consortium name="Genoscope - CEA"/>
            <person name="William W."/>
        </authorList>
    </citation>
    <scope>NUCLEOTIDE SEQUENCE</scope>
</reference>
<evidence type="ECO:0000313" key="2">
    <source>
        <dbReference type="EMBL" id="CAH0368314.1"/>
    </source>
</evidence>
<evidence type="ECO:0000313" key="3">
    <source>
        <dbReference type="Proteomes" id="UP000789595"/>
    </source>
</evidence>
<dbReference type="InterPro" id="IPR011990">
    <property type="entry name" value="TPR-like_helical_dom_sf"/>
</dbReference>
<dbReference type="PANTHER" id="PTHR43908:SF3">
    <property type="entry name" value="AT29763P-RELATED"/>
    <property type="match status" value="1"/>
</dbReference>
<keyword evidence="3" id="KW-1185">Reference proteome</keyword>
<dbReference type="PANTHER" id="PTHR43908">
    <property type="entry name" value="AT29763P-RELATED"/>
    <property type="match status" value="1"/>
</dbReference>
<dbReference type="AlphaFoldDB" id="A0A8J2SKU1"/>
<dbReference type="SUPFAM" id="SSF46565">
    <property type="entry name" value="Chaperone J-domain"/>
    <property type="match status" value="1"/>
</dbReference>
<sequence>MAPHAQAARGAALYAPCEDELNTWPRGRPADGSDDDYGLKADGALSQKAAELLDACDAEPDGDRRLALARRAYAAAPTAKNARRAYALALATSKRWGLLADLLEKWDISTTFGDGDVASRAAACGLRFASRYGAAELAAPADVALGAAQAAAKRAGDAFFAVGHFAEAAEAYGRGVGVAAHPTLSCDRAAALVAAGDFQGALASFDAAAQGLALDDNDDDERRVETARARAEAAGKVALEDLARLRGVDFFAAVAALRAAATASVAALQKRRRSAQTRARARRREARTTYARTAPARTVRSHYDVLGISRDAGAAAVRRAYRKKALATHPDKTNGESEAFLAVGEAFRVLSDRGLREAYDAELDLLLS</sequence>
<dbReference type="PROSITE" id="PS50076">
    <property type="entry name" value="DNAJ_2"/>
    <property type="match status" value="1"/>
</dbReference>
<protein>
    <recommendedName>
        <fullName evidence="1">J domain-containing protein</fullName>
    </recommendedName>
</protein>
<dbReference type="PRINTS" id="PR00625">
    <property type="entry name" value="JDOMAIN"/>
</dbReference>
<gene>
    <name evidence="2" type="ORF">PECAL_2P13750</name>
</gene>
<dbReference type="EMBL" id="CAKKNE010000002">
    <property type="protein sequence ID" value="CAH0368314.1"/>
    <property type="molecule type" value="Genomic_DNA"/>
</dbReference>
<dbReference type="OrthoDB" id="66964at2759"/>
<dbReference type="SUPFAM" id="SSF48452">
    <property type="entry name" value="TPR-like"/>
    <property type="match status" value="1"/>
</dbReference>
<dbReference type="SMART" id="SM00271">
    <property type="entry name" value="DnaJ"/>
    <property type="match status" value="1"/>
</dbReference>
<dbReference type="GO" id="GO:0005789">
    <property type="term" value="C:endoplasmic reticulum membrane"/>
    <property type="evidence" value="ECO:0007669"/>
    <property type="project" value="TreeGrafter"/>
</dbReference>
<proteinExistence type="predicted"/>
<dbReference type="Gene3D" id="1.25.40.10">
    <property type="entry name" value="Tetratricopeptide repeat domain"/>
    <property type="match status" value="1"/>
</dbReference>
<feature type="domain" description="J" evidence="1">
    <location>
        <begin position="301"/>
        <end position="363"/>
    </location>
</feature>